<dbReference type="AlphaFoldDB" id="A0AAV4AP98"/>
<dbReference type="InterPro" id="IPR049012">
    <property type="entry name" value="Mutator_transp_dom"/>
</dbReference>
<feature type="domain" description="Mutator-like transposase" evidence="1">
    <location>
        <begin position="19"/>
        <end position="111"/>
    </location>
</feature>
<sequence length="121" mass="13650">MIKNTEKPAIIKDYNHYNERLRQTPTNEFRESWQKKTVQLVRQQHALQNGTSLGENDPIDIAVSYDGSWLTRGHSSMIGIGCVIDVLTGYVLDFHVMSTFSQACQTTGEKPKADSQDNYAA</sequence>
<dbReference type="Proteomes" id="UP000735302">
    <property type="component" value="Unassembled WGS sequence"/>
</dbReference>
<reference evidence="2 3" key="1">
    <citation type="journal article" date="2021" name="Elife">
        <title>Chloroplast acquisition without the gene transfer in kleptoplastic sea slugs, Plakobranchus ocellatus.</title>
        <authorList>
            <person name="Maeda T."/>
            <person name="Takahashi S."/>
            <person name="Yoshida T."/>
            <person name="Shimamura S."/>
            <person name="Takaki Y."/>
            <person name="Nagai Y."/>
            <person name="Toyoda A."/>
            <person name="Suzuki Y."/>
            <person name="Arimoto A."/>
            <person name="Ishii H."/>
            <person name="Satoh N."/>
            <person name="Nishiyama T."/>
            <person name="Hasebe M."/>
            <person name="Maruyama T."/>
            <person name="Minagawa J."/>
            <person name="Obokata J."/>
            <person name="Shigenobu S."/>
        </authorList>
    </citation>
    <scope>NUCLEOTIDE SEQUENCE [LARGE SCALE GENOMIC DNA]</scope>
</reference>
<protein>
    <recommendedName>
        <fullName evidence="1">Mutator-like transposase domain-containing protein</fullName>
    </recommendedName>
</protein>
<evidence type="ECO:0000259" key="1">
    <source>
        <dbReference type="Pfam" id="PF20700"/>
    </source>
</evidence>
<evidence type="ECO:0000313" key="2">
    <source>
        <dbReference type="EMBL" id="GFO08762.1"/>
    </source>
</evidence>
<name>A0AAV4AP98_9GAST</name>
<comment type="caution">
    <text evidence="2">The sequence shown here is derived from an EMBL/GenBank/DDBJ whole genome shotgun (WGS) entry which is preliminary data.</text>
</comment>
<evidence type="ECO:0000313" key="3">
    <source>
        <dbReference type="Proteomes" id="UP000735302"/>
    </source>
</evidence>
<organism evidence="2 3">
    <name type="scientific">Plakobranchus ocellatus</name>
    <dbReference type="NCBI Taxonomy" id="259542"/>
    <lineage>
        <taxon>Eukaryota</taxon>
        <taxon>Metazoa</taxon>
        <taxon>Spiralia</taxon>
        <taxon>Lophotrochozoa</taxon>
        <taxon>Mollusca</taxon>
        <taxon>Gastropoda</taxon>
        <taxon>Heterobranchia</taxon>
        <taxon>Euthyneura</taxon>
        <taxon>Panpulmonata</taxon>
        <taxon>Sacoglossa</taxon>
        <taxon>Placobranchoidea</taxon>
        <taxon>Plakobranchidae</taxon>
        <taxon>Plakobranchus</taxon>
    </lineage>
</organism>
<dbReference type="Pfam" id="PF20700">
    <property type="entry name" value="Mutator"/>
    <property type="match status" value="1"/>
</dbReference>
<keyword evidence="3" id="KW-1185">Reference proteome</keyword>
<gene>
    <name evidence="2" type="ORF">PoB_003526700</name>
</gene>
<dbReference type="EMBL" id="BLXT01003994">
    <property type="protein sequence ID" value="GFO08762.1"/>
    <property type="molecule type" value="Genomic_DNA"/>
</dbReference>
<accession>A0AAV4AP98</accession>
<proteinExistence type="predicted"/>